<gene>
    <name evidence="5" type="ORF">P879_10473</name>
</gene>
<reference evidence="5 6" key="1">
    <citation type="submission" date="2019-07" db="EMBL/GenBank/DDBJ databases">
        <title>Annotation for the trematode Paragonimus westermani.</title>
        <authorList>
            <person name="Choi Y.-J."/>
        </authorList>
    </citation>
    <scope>NUCLEOTIDE SEQUENCE [LARGE SCALE GENOMIC DNA]</scope>
    <source>
        <strain evidence="5">180907_Pwestermani</strain>
    </source>
</reference>
<evidence type="ECO:0000313" key="6">
    <source>
        <dbReference type="Proteomes" id="UP000699462"/>
    </source>
</evidence>
<dbReference type="AlphaFoldDB" id="A0A8T0DAJ8"/>
<dbReference type="EMBL" id="JTDF01008602">
    <property type="protein sequence ID" value="KAF8564472.1"/>
    <property type="molecule type" value="Genomic_DNA"/>
</dbReference>
<dbReference type="OrthoDB" id="20282at2759"/>
<sequence>MPIVSFLYAYLMSAHNIWLRVLFETTQLLPLAYLQIPMALSAEQQKLISHLEQIEEVGELVLAKQEQCVQCDKSRQHTREALRALFKLQNTSKHWIMLSNQFFCVPHDNLKQALEDDLKVYNNEIEKNRKEIKEDIKLLNELEGTTCLKGFDLIHLSKADTDAF</sequence>
<name>A0A8T0DAJ8_9TREM</name>
<protein>
    <recommendedName>
        <fullName evidence="7">P53 and DNA damage-regulated protein 1</fullName>
    </recommendedName>
</protein>
<dbReference type="PANTHER" id="PTHR21162">
    <property type="entry name" value="P53 AND DNA DAMAGE-REGULATED PROTEIN"/>
    <property type="match status" value="1"/>
</dbReference>
<evidence type="ECO:0000256" key="3">
    <source>
        <dbReference type="ARBA" id="ARBA00023186"/>
    </source>
</evidence>
<evidence type="ECO:0000256" key="1">
    <source>
        <dbReference type="ARBA" id="ARBA00004496"/>
    </source>
</evidence>
<feature type="coiled-coil region" evidence="4">
    <location>
        <begin position="111"/>
        <end position="145"/>
    </location>
</feature>
<accession>A0A8T0DAJ8</accession>
<keyword evidence="6" id="KW-1185">Reference proteome</keyword>
<dbReference type="GO" id="GO:0005737">
    <property type="term" value="C:cytoplasm"/>
    <property type="evidence" value="ECO:0007669"/>
    <property type="project" value="UniProtKB-SubCell"/>
</dbReference>
<evidence type="ECO:0000313" key="5">
    <source>
        <dbReference type="EMBL" id="KAF8564472.1"/>
    </source>
</evidence>
<evidence type="ECO:0000256" key="2">
    <source>
        <dbReference type="ARBA" id="ARBA00022490"/>
    </source>
</evidence>
<comment type="subcellular location">
    <subcellularLocation>
        <location evidence="1">Cytoplasm</location>
    </subcellularLocation>
</comment>
<dbReference type="PANTHER" id="PTHR21162:SF0">
    <property type="entry name" value="P53 AND DNA DAMAGE-REGULATED PROTEIN 1"/>
    <property type="match status" value="1"/>
</dbReference>
<dbReference type="Proteomes" id="UP000699462">
    <property type="component" value="Unassembled WGS sequence"/>
</dbReference>
<dbReference type="InterPro" id="IPR030482">
    <property type="entry name" value="PDRG1"/>
</dbReference>
<evidence type="ECO:0008006" key="7">
    <source>
        <dbReference type="Google" id="ProtNLM"/>
    </source>
</evidence>
<dbReference type="CDD" id="cd22860">
    <property type="entry name" value="PDRG1"/>
    <property type="match status" value="1"/>
</dbReference>
<organism evidence="5 6">
    <name type="scientific">Paragonimus westermani</name>
    <dbReference type="NCBI Taxonomy" id="34504"/>
    <lineage>
        <taxon>Eukaryota</taxon>
        <taxon>Metazoa</taxon>
        <taxon>Spiralia</taxon>
        <taxon>Lophotrochozoa</taxon>
        <taxon>Platyhelminthes</taxon>
        <taxon>Trematoda</taxon>
        <taxon>Digenea</taxon>
        <taxon>Plagiorchiida</taxon>
        <taxon>Troglotremata</taxon>
        <taxon>Troglotrematidae</taxon>
        <taxon>Paragonimus</taxon>
    </lineage>
</organism>
<keyword evidence="2" id="KW-0963">Cytoplasm</keyword>
<evidence type="ECO:0000256" key="4">
    <source>
        <dbReference type="SAM" id="Coils"/>
    </source>
</evidence>
<proteinExistence type="predicted"/>
<keyword evidence="3" id="KW-0143">Chaperone</keyword>
<comment type="caution">
    <text evidence="5">The sequence shown here is derived from an EMBL/GenBank/DDBJ whole genome shotgun (WGS) entry which is preliminary data.</text>
</comment>
<keyword evidence="4" id="KW-0175">Coiled coil</keyword>